<comment type="caution">
    <text evidence="1">The sequence shown here is derived from an EMBL/GenBank/DDBJ whole genome shotgun (WGS) entry which is preliminary data.</text>
</comment>
<feature type="non-terminal residue" evidence="1">
    <location>
        <position position="1"/>
    </location>
</feature>
<organism evidence="1 2">
    <name type="scientific">Puccinia sorghi</name>
    <dbReference type="NCBI Taxonomy" id="27349"/>
    <lineage>
        <taxon>Eukaryota</taxon>
        <taxon>Fungi</taxon>
        <taxon>Dikarya</taxon>
        <taxon>Basidiomycota</taxon>
        <taxon>Pucciniomycotina</taxon>
        <taxon>Pucciniomycetes</taxon>
        <taxon>Pucciniales</taxon>
        <taxon>Pucciniaceae</taxon>
        <taxon>Puccinia</taxon>
    </lineage>
</organism>
<reference evidence="1 2" key="1">
    <citation type="submission" date="2015-08" db="EMBL/GenBank/DDBJ databases">
        <title>Next Generation Sequencing and Analysis of the Genome of Puccinia sorghi L Schw, the Causal Agent of Maize Common Rust.</title>
        <authorList>
            <person name="Rochi L."/>
            <person name="Burguener G."/>
            <person name="Darino M."/>
            <person name="Turjanski A."/>
            <person name="Kreff E."/>
            <person name="Dieguez M.J."/>
            <person name="Sacco F."/>
        </authorList>
    </citation>
    <scope>NUCLEOTIDE SEQUENCE [LARGE SCALE GENOMIC DNA]</scope>
    <source>
        <strain evidence="1 2">RO10H11247</strain>
    </source>
</reference>
<gene>
    <name evidence="1" type="ORF">VP01_9504g1</name>
</gene>
<dbReference type="AlphaFoldDB" id="A0A0L6U6Z5"/>
<protein>
    <submittedName>
        <fullName evidence="1">Uncharacterized protein</fullName>
    </submittedName>
</protein>
<dbReference type="EMBL" id="LAVV01015165">
    <property type="protein sequence ID" value="KNZ44112.1"/>
    <property type="molecule type" value="Genomic_DNA"/>
</dbReference>
<dbReference type="VEuPathDB" id="FungiDB:VP01_9504g1"/>
<sequence length="150" mass="17174">VVPDALSRQDNVYPREGKAFANDNPYNVRTIFSSLTHSDSPKAFAQLSNPCCRDIRSNITSYSKDYSISTNDLLLDKEKIVVPDNPLKLSILKSRHDSPLAEPVHKEEPQDRKKIEILIQSKNYPRSLPYKTPEISILFKINSYKHSWST</sequence>
<proteinExistence type="predicted"/>
<dbReference type="OrthoDB" id="3341476at2759"/>
<accession>A0A0L6U6Z5</accession>
<dbReference type="Proteomes" id="UP000037035">
    <property type="component" value="Unassembled WGS sequence"/>
</dbReference>
<keyword evidence="2" id="KW-1185">Reference proteome</keyword>
<evidence type="ECO:0000313" key="2">
    <source>
        <dbReference type="Proteomes" id="UP000037035"/>
    </source>
</evidence>
<evidence type="ECO:0000313" key="1">
    <source>
        <dbReference type="EMBL" id="KNZ44112.1"/>
    </source>
</evidence>
<name>A0A0L6U6Z5_9BASI</name>